<gene>
    <name evidence="4" type="ORF">ACOF00016_LOCUS12344</name>
</gene>
<dbReference type="InterPro" id="IPR003347">
    <property type="entry name" value="JmjC_dom"/>
</dbReference>
<keyword evidence="2" id="KW-0812">Transmembrane</keyword>
<name>A0A7S3L8U6_9STRA</name>
<dbReference type="InterPro" id="IPR014710">
    <property type="entry name" value="RmlC-like_jellyroll"/>
</dbReference>
<feature type="region of interest" description="Disordered" evidence="1">
    <location>
        <begin position="1"/>
        <end position="26"/>
    </location>
</feature>
<dbReference type="AlphaFoldDB" id="A0A7S3L8U6"/>
<dbReference type="PROSITE" id="PS51184">
    <property type="entry name" value="JMJC"/>
    <property type="match status" value="1"/>
</dbReference>
<feature type="transmembrane region" description="Helical" evidence="2">
    <location>
        <begin position="47"/>
        <end position="68"/>
    </location>
</feature>
<dbReference type="SUPFAM" id="SSF51197">
    <property type="entry name" value="Clavaminate synthase-like"/>
    <property type="match status" value="1"/>
</dbReference>
<dbReference type="PANTHER" id="PTHR12461:SF98">
    <property type="entry name" value="CUPIN-LIKE DOMAIN-CONTAINING PROTEIN"/>
    <property type="match status" value="1"/>
</dbReference>
<evidence type="ECO:0000259" key="3">
    <source>
        <dbReference type="PROSITE" id="PS51184"/>
    </source>
</evidence>
<keyword evidence="2" id="KW-1133">Transmembrane helix</keyword>
<dbReference type="EMBL" id="HBIM01015662">
    <property type="protein sequence ID" value="CAE0415211.1"/>
    <property type="molecule type" value="Transcribed_RNA"/>
</dbReference>
<dbReference type="Gene3D" id="2.60.120.10">
    <property type="entry name" value="Jelly Rolls"/>
    <property type="match status" value="1"/>
</dbReference>
<keyword evidence="2" id="KW-0472">Membrane</keyword>
<sequence>MQRQRRTTTTLGVPEAPVATNRGNTTSLKVRRKVRRRRGSTIDMEEVCSLILVAIVTACLTASGVWLLSKTYSFLVSDSTTSSFGKYKKHHKVYKPPGEKHADGNKEAVDDDYEVLPWNPIYHIPEAMETVGDRTPEYAELRKEMDSILPPDPARSMARLQELTSAYPRVKPHAMTAVEHSDAVTEMYDIYNCPDEPPPGYPFEWKLASEVLAAWPVTQVDEIPQNKVHQGLCVFDYETDYDKALRYRNAELPFVVVNDPAVARTVERWNIPGYMSQMLGKDTMHRAEYNTNSHFLYHQPKREGVRRRRKNRNGLPPVREQEGPLQDLQGRVAELQRSDVIPEAIRMTYDDWLEKANKTHVGPEEEHWYFRLIGCGYMDTAGGCDMGSSEYLYDELPFFQPRRDNRNALYLGEPMEQKGIHCRFGMKGVIAENHFDASRNAIVVLGGRRRYILSHPNQCENLALLPRDHESARHSEVDYSDPDLERFPEFANAKANEVVLTAGQVLYLPTHWFHYIVSLDLNFQCNTRSGITHHYHQYIKDCGF</sequence>
<feature type="domain" description="JmjC" evidence="3">
    <location>
        <begin position="385"/>
        <end position="544"/>
    </location>
</feature>
<accession>A0A7S3L8U6</accession>
<feature type="region of interest" description="Disordered" evidence="1">
    <location>
        <begin position="300"/>
        <end position="324"/>
    </location>
</feature>
<dbReference type="PANTHER" id="PTHR12461">
    <property type="entry name" value="HYPOXIA-INDUCIBLE FACTOR 1 ALPHA INHIBITOR-RELATED"/>
    <property type="match status" value="1"/>
</dbReference>
<reference evidence="4" key="1">
    <citation type="submission" date="2021-01" db="EMBL/GenBank/DDBJ databases">
        <authorList>
            <person name="Corre E."/>
            <person name="Pelletier E."/>
            <person name="Niang G."/>
            <person name="Scheremetjew M."/>
            <person name="Finn R."/>
            <person name="Kale V."/>
            <person name="Holt S."/>
            <person name="Cochrane G."/>
            <person name="Meng A."/>
            <person name="Brown T."/>
            <person name="Cohen L."/>
        </authorList>
    </citation>
    <scope>NUCLEOTIDE SEQUENCE</scope>
    <source>
        <strain evidence="4">CCMP127</strain>
    </source>
</reference>
<dbReference type="InterPro" id="IPR041667">
    <property type="entry name" value="Cupin_8"/>
</dbReference>
<evidence type="ECO:0000313" key="4">
    <source>
        <dbReference type="EMBL" id="CAE0415211.1"/>
    </source>
</evidence>
<dbReference type="Pfam" id="PF13621">
    <property type="entry name" value="Cupin_8"/>
    <property type="match status" value="1"/>
</dbReference>
<proteinExistence type="predicted"/>
<dbReference type="SMART" id="SM00558">
    <property type="entry name" value="JmjC"/>
    <property type="match status" value="1"/>
</dbReference>
<evidence type="ECO:0000256" key="1">
    <source>
        <dbReference type="SAM" id="MobiDB-lite"/>
    </source>
</evidence>
<organism evidence="4">
    <name type="scientific">Amphora coffeiformis</name>
    <dbReference type="NCBI Taxonomy" id="265554"/>
    <lineage>
        <taxon>Eukaryota</taxon>
        <taxon>Sar</taxon>
        <taxon>Stramenopiles</taxon>
        <taxon>Ochrophyta</taxon>
        <taxon>Bacillariophyta</taxon>
        <taxon>Bacillariophyceae</taxon>
        <taxon>Bacillariophycidae</taxon>
        <taxon>Thalassiophysales</taxon>
        <taxon>Catenulaceae</taxon>
        <taxon>Amphora</taxon>
    </lineage>
</organism>
<evidence type="ECO:0000256" key="2">
    <source>
        <dbReference type="SAM" id="Phobius"/>
    </source>
</evidence>
<protein>
    <recommendedName>
        <fullName evidence="3">JmjC domain-containing protein</fullName>
    </recommendedName>
</protein>